<dbReference type="EC" id="2.1.1.107" evidence="1"/>
<keyword evidence="9" id="KW-1185">Reference proteome</keyword>
<feature type="domain" description="Tetrapyrrole biosynthesis uroporphyrinogen III synthase" evidence="7">
    <location>
        <begin position="265"/>
        <end position="488"/>
    </location>
</feature>
<dbReference type="Proteomes" id="UP000294902">
    <property type="component" value="Unassembled WGS sequence"/>
</dbReference>
<dbReference type="PROSITE" id="PS00839">
    <property type="entry name" value="SUMT_1"/>
    <property type="match status" value="1"/>
</dbReference>
<dbReference type="InterPro" id="IPR014776">
    <property type="entry name" value="4pyrrole_Mease_sub2"/>
</dbReference>
<dbReference type="AlphaFoldDB" id="A0A4R3MKA2"/>
<dbReference type="GO" id="GO:0004851">
    <property type="term" value="F:uroporphyrin-III C-methyltransferase activity"/>
    <property type="evidence" value="ECO:0007669"/>
    <property type="project" value="UniProtKB-EC"/>
</dbReference>
<evidence type="ECO:0000259" key="7">
    <source>
        <dbReference type="Pfam" id="PF02602"/>
    </source>
</evidence>
<protein>
    <recommendedName>
        <fullName evidence="1">uroporphyrinogen-III C-methyltransferase</fullName>
        <ecNumber evidence="1">2.1.1.107</ecNumber>
    </recommendedName>
</protein>
<keyword evidence="2 8" id="KW-0489">Methyltransferase</keyword>
<dbReference type="RefSeq" id="WP_132252496.1">
    <property type="nucleotide sequence ID" value="NZ_SMAL01000006.1"/>
</dbReference>
<dbReference type="GO" id="GO:0004852">
    <property type="term" value="F:uroporphyrinogen-III synthase activity"/>
    <property type="evidence" value="ECO:0007669"/>
    <property type="project" value="InterPro"/>
</dbReference>
<dbReference type="FunFam" id="3.30.950.10:FF:000001">
    <property type="entry name" value="Siroheme synthase"/>
    <property type="match status" value="1"/>
</dbReference>
<evidence type="ECO:0000259" key="6">
    <source>
        <dbReference type="Pfam" id="PF00590"/>
    </source>
</evidence>
<dbReference type="CDD" id="cd06578">
    <property type="entry name" value="HemD"/>
    <property type="match status" value="1"/>
</dbReference>
<dbReference type="OrthoDB" id="9815856at2"/>
<dbReference type="SUPFAM" id="SSF53790">
    <property type="entry name" value="Tetrapyrrole methylase"/>
    <property type="match status" value="1"/>
</dbReference>
<evidence type="ECO:0000256" key="3">
    <source>
        <dbReference type="ARBA" id="ARBA00022679"/>
    </source>
</evidence>
<dbReference type="PANTHER" id="PTHR45790:SF3">
    <property type="entry name" value="S-ADENOSYL-L-METHIONINE-DEPENDENT UROPORPHYRINOGEN III METHYLTRANSFERASE, CHLOROPLASTIC"/>
    <property type="match status" value="1"/>
</dbReference>
<dbReference type="InterPro" id="IPR050161">
    <property type="entry name" value="Siro_Cobalamin_biosynth"/>
</dbReference>
<comment type="caution">
    <text evidence="8">The sequence shown here is derived from an EMBL/GenBank/DDBJ whole genome shotgun (WGS) entry which is preliminary data.</text>
</comment>
<dbReference type="GO" id="GO:0019354">
    <property type="term" value="P:siroheme biosynthetic process"/>
    <property type="evidence" value="ECO:0007669"/>
    <property type="project" value="InterPro"/>
</dbReference>
<dbReference type="InterPro" id="IPR006366">
    <property type="entry name" value="CobA/CysG_C"/>
</dbReference>
<accession>A0A4R3MKA2</accession>
<gene>
    <name evidence="8" type="ORF">EDC18_10647</name>
</gene>
<evidence type="ECO:0000256" key="1">
    <source>
        <dbReference type="ARBA" id="ARBA00012162"/>
    </source>
</evidence>
<evidence type="ECO:0000256" key="2">
    <source>
        <dbReference type="ARBA" id="ARBA00022603"/>
    </source>
</evidence>
<dbReference type="Pfam" id="PF00590">
    <property type="entry name" value="TP_methylase"/>
    <property type="match status" value="1"/>
</dbReference>
<reference evidence="8 9" key="1">
    <citation type="submission" date="2019-03" db="EMBL/GenBank/DDBJ databases">
        <title>Genomic Encyclopedia of Type Strains, Phase IV (KMG-IV): sequencing the most valuable type-strain genomes for metagenomic binning, comparative biology and taxonomic classification.</title>
        <authorList>
            <person name="Goeker M."/>
        </authorList>
    </citation>
    <scope>NUCLEOTIDE SEQUENCE [LARGE SCALE GENOMIC DNA]</scope>
    <source>
        <strain evidence="8 9">DSM 24629</strain>
    </source>
</reference>
<dbReference type="FunFam" id="3.40.1010.10:FF:000001">
    <property type="entry name" value="Siroheme synthase"/>
    <property type="match status" value="1"/>
</dbReference>
<keyword evidence="5" id="KW-0627">Porphyrin biosynthesis</keyword>
<proteinExistence type="predicted"/>
<dbReference type="InterPro" id="IPR003754">
    <property type="entry name" value="4pyrrol_synth_uPrphyn_synth"/>
</dbReference>
<name>A0A4R3MKA2_9FIRM</name>
<dbReference type="InterPro" id="IPR036108">
    <property type="entry name" value="4pyrrol_syn_uPrphyn_synt_sf"/>
</dbReference>
<evidence type="ECO:0000313" key="8">
    <source>
        <dbReference type="EMBL" id="TCT14251.1"/>
    </source>
</evidence>
<dbReference type="Pfam" id="PF02602">
    <property type="entry name" value="HEM4"/>
    <property type="match status" value="1"/>
</dbReference>
<evidence type="ECO:0000313" key="9">
    <source>
        <dbReference type="Proteomes" id="UP000294902"/>
    </source>
</evidence>
<dbReference type="InterPro" id="IPR014777">
    <property type="entry name" value="4pyrrole_Mease_sub1"/>
</dbReference>
<dbReference type="EMBL" id="SMAL01000006">
    <property type="protein sequence ID" value="TCT14251.1"/>
    <property type="molecule type" value="Genomic_DNA"/>
</dbReference>
<keyword evidence="3 8" id="KW-0808">Transferase</keyword>
<evidence type="ECO:0000256" key="5">
    <source>
        <dbReference type="ARBA" id="ARBA00023244"/>
    </source>
</evidence>
<dbReference type="Gene3D" id="3.40.1010.10">
    <property type="entry name" value="Cobalt-precorrin-4 Transmethylase, Domain 1"/>
    <property type="match status" value="1"/>
</dbReference>
<dbReference type="PANTHER" id="PTHR45790">
    <property type="entry name" value="SIROHEME SYNTHASE-RELATED"/>
    <property type="match status" value="1"/>
</dbReference>
<dbReference type="GO" id="GO:0032259">
    <property type="term" value="P:methylation"/>
    <property type="evidence" value="ECO:0007669"/>
    <property type="project" value="UniProtKB-KW"/>
</dbReference>
<dbReference type="SUPFAM" id="SSF69618">
    <property type="entry name" value="HemD-like"/>
    <property type="match status" value="1"/>
</dbReference>
<keyword evidence="4" id="KW-0949">S-adenosyl-L-methionine</keyword>
<sequence length="496" mass="54736">MSKVYLVGAGPGDEGLITVKALDKLKEADIVIYDNLANPDLLKHCKIDVEKIYVGKISKNHTLTQEEINELIVEKAIDKKIIVRLKGGDPYVFGRGGEEGEHLYKNGIDFEVIPGITSAIGGLAYGGVPITHREYASSFHVFTGHLKNEEDDLDWATISKLQGTMVFLMGVGNLERICTSLINNGKDSKTPVAMIYKATTPYQKTVVGTIDSIVEIAKEEKIKAPSLIVVGDVVKARAYLNTFEKKPLFGKKVVVTRARVDSSGLAKKLKALGAETIEIPTIKIKAINNCGLNEEIRDIYQYSHLIFTSKNSVTIFFDTLFKENKDVRALSNLKITAIGSETSRVLKEYGIVPDLMPEDYVGEGVVKALEEILNPSDRILFPRSKNARSFMVEALSKVCYLKEVHIYETVKEDLVDNSLLEDFSDVDCISFTSGSTVDNFVDFIGREHLSQLDGVKVVSIGPVTSERVGSYGLSVYREAAEHNVDGLVKAVLDCFR</sequence>
<dbReference type="InterPro" id="IPR003043">
    <property type="entry name" value="Uropor_MeTrfase_CS"/>
</dbReference>
<feature type="domain" description="Tetrapyrrole methylase" evidence="6">
    <location>
        <begin position="3"/>
        <end position="213"/>
    </location>
</feature>
<dbReference type="InterPro" id="IPR000878">
    <property type="entry name" value="4pyrrol_Mease"/>
</dbReference>
<dbReference type="Gene3D" id="3.40.50.10090">
    <property type="match status" value="2"/>
</dbReference>
<dbReference type="NCBIfam" id="TIGR01469">
    <property type="entry name" value="cobA_cysG_Cterm"/>
    <property type="match status" value="1"/>
</dbReference>
<dbReference type="NCBIfam" id="NF004790">
    <property type="entry name" value="PRK06136.1"/>
    <property type="match status" value="1"/>
</dbReference>
<dbReference type="CDD" id="cd11642">
    <property type="entry name" value="SUMT"/>
    <property type="match status" value="1"/>
</dbReference>
<dbReference type="InterPro" id="IPR035996">
    <property type="entry name" value="4pyrrol_Methylase_sf"/>
</dbReference>
<organism evidence="8 9">
    <name type="scientific">Natranaerovirga pectinivora</name>
    <dbReference type="NCBI Taxonomy" id="682400"/>
    <lineage>
        <taxon>Bacteria</taxon>
        <taxon>Bacillati</taxon>
        <taxon>Bacillota</taxon>
        <taxon>Clostridia</taxon>
        <taxon>Lachnospirales</taxon>
        <taxon>Natranaerovirgaceae</taxon>
        <taxon>Natranaerovirga</taxon>
    </lineage>
</organism>
<dbReference type="Gene3D" id="3.30.950.10">
    <property type="entry name" value="Methyltransferase, Cobalt-precorrin-4 Transmethylase, Domain 2"/>
    <property type="match status" value="1"/>
</dbReference>
<evidence type="ECO:0000256" key="4">
    <source>
        <dbReference type="ARBA" id="ARBA00022691"/>
    </source>
</evidence>